<proteinExistence type="predicted"/>
<accession>A0ABW9EE69</accession>
<evidence type="ECO:0008006" key="4">
    <source>
        <dbReference type="Google" id="ProtNLM"/>
    </source>
</evidence>
<organism evidence="2 3">
    <name type="scientific">Paraburkholderia strydomiana</name>
    <dbReference type="NCBI Taxonomy" id="1245417"/>
    <lineage>
        <taxon>Bacteria</taxon>
        <taxon>Pseudomonadati</taxon>
        <taxon>Pseudomonadota</taxon>
        <taxon>Betaproteobacteria</taxon>
        <taxon>Burkholderiales</taxon>
        <taxon>Burkholderiaceae</taxon>
        <taxon>Paraburkholderia</taxon>
    </lineage>
</organism>
<dbReference type="EMBL" id="JAQQCL010000008">
    <property type="protein sequence ID" value="MFM0717351.1"/>
    <property type="molecule type" value="Genomic_DNA"/>
</dbReference>
<protein>
    <recommendedName>
        <fullName evidence="4">Extensin</fullName>
    </recommendedName>
</protein>
<gene>
    <name evidence="2" type="ORF">PQQ73_13520</name>
</gene>
<name>A0ABW9EE69_9BURK</name>
<dbReference type="RefSeq" id="WP_408153275.1">
    <property type="nucleotide sequence ID" value="NZ_JAQQCL010000008.1"/>
</dbReference>
<evidence type="ECO:0000256" key="1">
    <source>
        <dbReference type="SAM" id="MobiDB-lite"/>
    </source>
</evidence>
<sequence length="328" mass="33721">MYSEPGKVVFTGIVIGVLAIGALLCVSEFEDDGAPADELELASRDAPAYSARGDITNGAVTYGAVKSRSDSAASVTDRLHAARKSLLRDDVAAARAQPDAIRAARQNDDQTVELKKQAQADQERRALAVSQAEKAARPMGKAARTPSSSQVKSAHSRDSRIATRAHSNHVPSYTKNPRAAEIVTAVPGGYSARSGSLSAASTLPHESEAADVPRAVKAVENAPAPRDAPIVPIVPLAEAPLQQPQPDAQPALSGPQTEPLAQALVSPPLVQTMPSGGALPKLDGGPKSRAQVRAEIVHAREDGSLPAFGNPDPAGPGGAPSLTGAPSP</sequence>
<feature type="compositionally biased region" description="Basic and acidic residues" evidence="1">
    <location>
        <begin position="106"/>
        <end position="126"/>
    </location>
</feature>
<feature type="region of interest" description="Disordered" evidence="1">
    <location>
        <begin position="243"/>
        <end position="328"/>
    </location>
</feature>
<keyword evidence="3" id="KW-1185">Reference proteome</keyword>
<evidence type="ECO:0000313" key="3">
    <source>
        <dbReference type="Proteomes" id="UP001629392"/>
    </source>
</evidence>
<evidence type="ECO:0000313" key="2">
    <source>
        <dbReference type="EMBL" id="MFM0717351.1"/>
    </source>
</evidence>
<comment type="caution">
    <text evidence="2">The sequence shown here is derived from an EMBL/GenBank/DDBJ whole genome shotgun (WGS) entry which is preliminary data.</text>
</comment>
<dbReference type="Proteomes" id="UP001629392">
    <property type="component" value="Unassembled WGS sequence"/>
</dbReference>
<reference evidence="2 3" key="1">
    <citation type="journal article" date="2024" name="Chem. Sci.">
        <title>Discovery of megapolipeptins by genome mining of a Burkholderiales bacteria collection.</title>
        <authorList>
            <person name="Paulo B.S."/>
            <person name="Recchia M.J.J."/>
            <person name="Lee S."/>
            <person name="Fergusson C.H."/>
            <person name="Romanowski S.B."/>
            <person name="Hernandez A."/>
            <person name="Krull N."/>
            <person name="Liu D.Y."/>
            <person name="Cavanagh H."/>
            <person name="Bos A."/>
            <person name="Gray C.A."/>
            <person name="Murphy B.T."/>
            <person name="Linington R.G."/>
            <person name="Eustaquio A.S."/>
        </authorList>
    </citation>
    <scope>NUCLEOTIDE SEQUENCE [LARGE SCALE GENOMIC DNA]</scope>
    <source>
        <strain evidence="2 3">RL17-350-BIC-E</strain>
    </source>
</reference>
<feature type="region of interest" description="Disordered" evidence="1">
    <location>
        <begin position="106"/>
        <end position="173"/>
    </location>
</feature>
<feature type="compositionally biased region" description="Low complexity" evidence="1">
    <location>
        <begin position="243"/>
        <end position="252"/>
    </location>
</feature>